<dbReference type="AlphaFoldDB" id="A0A9P9GE81"/>
<dbReference type="InterPro" id="IPR046676">
    <property type="entry name" value="DUF6546"/>
</dbReference>
<gene>
    <name evidence="2" type="ORF">B0J15DRAFT_406902</name>
</gene>
<name>A0A9P9GE81_FUSSL</name>
<dbReference type="OrthoDB" id="4688861at2759"/>
<organism evidence="2 3">
    <name type="scientific">Fusarium solani</name>
    <name type="common">Filamentous fungus</name>
    <dbReference type="NCBI Taxonomy" id="169388"/>
    <lineage>
        <taxon>Eukaryota</taxon>
        <taxon>Fungi</taxon>
        <taxon>Dikarya</taxon>
        <taxon>Ascomycota</taxon>
        <taxon>Pezizomycotina</taxon>
        <taxon>Sordariomycetes</taxon>
        <taxon>Hypocreomycetidae</taxon>
        <taxon>Hypocreales</taxon>
        <taxon>Nectriaceae</taxon>
        <taxon>Fusarium</taxon>
        <taxon>Fusarium solani species complex</taxon>
    </lineage>
</organism>
<comment type="caution">
    <text evidence="2">The sequence shown here is derived from an EMBL/GenBank/DDBJ whole genome shotgun (WGS) entry which is preliminary data.</text>
</comment>
<keyword evidence="3" id="KW-1185">Reference proteome</keyword>
<accession>A0A9P9GE81</accession>
<proteinExistence type="predicted"/>
<dbReference type="Proteomes" id="UP000736672">
    <property type="component" value="Unassembled WGS sequence"/>
</dbReference>
<evidence type="ECO:0000259" key="1">
    <source>
        <dbReference type="Pfam" id="PF20183"/>
    </source>
</evidence>
<feature type="domain" description="DUF6546" evidence="1">
    <location>
        <begin position="187"/>
        <end position="385"/>
    </location>
</feature>
<dbReference type="Pfam" id="PF20183">
    <property type="entry name" value="DUF6546"/>
    <property type="match status" value="1"/>
</dbReference>
<evidence type="ECO:0000313" key="3">
    <source>
        <dbReference type="Proteomes" id="UP000736672"/>
    </source>
</evidence>
<dbReference type="EMBL" id="JAGTJS010000023">
    <property type="protein sequence ID" value="KAH7237291.1"/>
    <property type="molecule type" value="Genomic_DNA"/>
</dbReference>
<sequence>MSGWSLLPPEVRDIILKFLTHHNNIAPYATVSKEWQSVIEKKNFGRLKLHPSSLDSLQRLTEQQQGLVKHIWLNIELKRYTCRSCRKMESLTSIYANNKIMAEAITRLFFILANWKQNGGGLTLELNAYSPSDSEHCVHRNVACLRLQFITQTMDFGTAHPLMMPYDDHLNQLPSGFRKSSLRFKLLPTSVKRVTIFEDFNENYLEIFQHSQGINSHLNPDRVRITYPGGGAAFAKKSRQLEHFSVAFLVDACHFFDACQPHWRWPHLRSLALTSRMMDKNNPLPIRRILEAAAQSALHMPELETMTLWNGAKGEACAFTWCRQDASISWRGTWDFKLHPSVIKDWKKVAYKYARHEFTVNEELLMQEIRSHGDAIQYLGLHSVVDNVSLWQIRRENNCG</sequence>
<protein>
    <recommendedName>
        <fullName evidence="1">DUF6546 domain-containing protein</fullName>
    </recommendedName>
</protein>
<reference evidence="2" key="1">
    <citation type="journal article" date="2021" name="Nat. Commun.">
        <title>Genetic determinants of endophytism in the Arabidopsis root mycobiome.</title>
        <authorList>
            <person name="Mesny F."/>
            <person name="Miyauchi S."/>
            <person name="Thiergart T."/>
            <person name="Pickel B."/>
            <person name="Atanasova L."/>
            <person name="Karlsson M."/>
            <person name="Huettel B."/>
            <person name="Barry K.W."/>
            <person name="Haridas S."/>
            <person name="Chen C."/>
            <person name="Bauer D."/>
            <person name="Andreopoulos W."/>
            <person name="Pangilinan J."/>
            <person name="LaButti K."/>
            <person name="Riley R."/>
            <person name="Lipzen A."/>
            <person name="Clum A."/>
            <person name="Drula E."/>
            <person name="Henrissat B."/>
            <person name="Kohler A."/>
            <person name="Grigoriev I.V."/>
            <person name="Martin F.M."/>
            <person name="Hacquard S."/>
        </authorList>
    </citation>
    <scope>NUCLEOTIDE SEQUENCE</scope>
    <source>
        <strain evidence="2">FSSC 5 MPI-SDFR-AT-0091</strain>
    </source>
</reference>
<evidence type="ECO:0000313" key="2">
    <source>
        <dbReference type="EMBL" id="KAH7237291.1"/>
    </source>
</evidence>